<proteinExistence type="predicted"/>
<dbReference type="InterPro" id="IPR029058">
    <property type="entry name" value="AB_hydrolase_fold"/>
</dbReference>
<dbReference type="GO" id="GO:0008242">
    <property type="term" value="F:omega peptidase activity"/>
    <property type="evidence" value="ECO:0007669"/>
    <property type="project" value="UniProtKB-EC"/>
</dbReference>
<keyword evidence="1 4" id="KW-0378">Hydrolase</keyword>
<accession>A0A161KF91</accession>
<dbReference type="SUPFAM" id="SSF82171">
    <property type="entry name" value="DPP6 N-terminal domain-like"/>
    <property type="match status" value="1"/>
</dbReference>
<feature type="domain" description="Dipeptidylpeptidase IV N-terminal" evidence="3">
    <location>
        <begin position="197"/>
        <end position="285"/>
    </location>
</feature>
<organism evidence="4">
    <name type="scientific">hydrothermal vent metagenome</name>
    <dbReference type="NCBI Taxonomy" id="652676"/>
    <lineage>
        <taxon>unclassified sequences</taxon>
        <taxon>metagenomes</taxon>
        <taxon>ecological metagenomes</taxon>
    </lineage>
</organism>
<dbReference type="PANTHER" id="PTHR42776:SF27">
    <property type="entry name" value="DIPEPTIDYL PEPTIDASE FAMILY MEMBER 6"/>
    <property type="match status" value="1"/>
</dbReference>
<dbReference type="Gene3D" id="3.40.50.1820">
    <property type="entry name" value="alpha/beta hydrolase"/>
    <property type="match status" value="1"/>
</dbReference>
<dbReference type="InterPro" id="IPR001375">
    <property type="entry name" value="Peptidase_S9_cat"/>
</dbReference>
<name>A0A161KF91_9ZZZZ</name>
<reference evidence="4" key="1">
    <citation type="submission" date="2015-10" db="EMBL/GenBank/DDBJ databases">
        <authorList>
            <person name="Gilbert D.G."/>
        </authorList>
    </citation>
    <scope>NUCLEOTIDE SEQUENCE</scope>
</reference>
<sequence length="682" mass="73079">MAVFRALVAAGLVAVSGVTMAGAPAAPARFQAQDVFRLTQASDPQISPDGDLVAYVRIANDVMADEGLESIWLVDTHSGVQRPLGGMAAVGGAQPRWCGNGKLLAFTASPKGQARGLFTYTLASRRIVRIATLASPASAVSWSPDCMKIAFIMHASAPPETLGTTLIKPAGADWAPPVTLTTRAMYHKDGKGDLEPGYDHVFMVSLVGGELRQLTTGPFDDAGPVSWASDGLSLIFTGRRDRGWETDSYRSAIYRVSLAGGALTRLTQLDGPAASAAISPDGRTIAFSGYDDHRRRPYENRQIYVMDMDGGHVRVAHESLDRSLSAPVWAADGRSLYASLEDRGVNKVVRFELGGTVRPVAEGLADSGLDLPYSGGAFSVARDGTVAIPQGGSDHPADVMIVRDGVAKRLTRLNAGLLDKRSLGALAPLKVIASDGTPIDAWILTPPGFDRSRRYPMILEIHGGPFLHYGPYFSTDDQLYAAAGYVVVYANARGSTSYGETFANAINRDYPGVDYSDQMSVVDAAIAQGYADPGRLFVTGGSGGGIMTAWIVGKTNRFRAAASQRPAMNWTSLALTSDAGYKVMSNWIGRTPWEDPEGYWKHSPLSLVANVKTPTLMVVGERDVRTPIAEAEQFYGALQYRGVPTGLLRVPDAFHEMAARPSQSASRVEAIIGWFNRYDQQP</sequence>
<dbReference type="Pfam" id="PF00930">
    <property type="entry name" value="DPPIV_N"/>
    <property type="match status" value="1"/>
</dbReference>
<dbReference type="PANTHER" id="PTHR42776">
    <property type="entry name" value="SERINE PEPTIDASE S9 FAMILY MEMBER"/>
    <property type="match status" value="1"/>
</dbReference>
<gene>
    <name evidence="4" type="ORF">MGWOODY_Smn3765</name>
</gene>
<dbReference type="AlphaFoldDB" id="A0A161KF91"/>
<dbReference type="InterPro" id="IPR002469">
    <property type="entry name" value="Peptidase_S9B_N"/>
</dbReference>
<evidence type="ECO:0000259" key="2">
    <source>
        <dbReference type="Pfam" id="PF00326"/>
    </source>
</evidence>
<dbReference type="GO" id="GO:0004252">
    <property type="term" value="F:serine-type endopeptidase activity"/>
    <property type="evidence" value="ECO:0007669"/>
    <property type="project" value="TreeGrafter"/>
</dbReference>
<protein>
    <submittedName>
        <fullName evidence="4">Acylamino-acid-releasing enzyme</fullName>
        <ecNumber evidence="4">3.4.19.1</ecNumber>
    </submittedName>
</protein>
<dbReference type="Gene3D" id="2.120.10.30">
    <property type="entry name" value="TolB, C-terminal domain"/>
    <property type="match status" value="2"/>
</dbReference>
<dbReference type="GO" id="GO:0006508">
    <property type="term" value="P:proteolysis"/>
    <property type="evidence" value="ECO:0007669"/>
    <property type="project" value="InterPro"/>
</dbReference>
<evidence type="ECO:0000256" key="1">
    <source>
        <dbReference type="ARBA" id="ARBA00022801"/>
    </source>
</evidence>
<feature type="domain" description="Peptidase S9 prolyl oligopeptidase catalytic" evidence="2">
    <location>
        <begin position="472"/>
        <end position="678"/>
    </location>
</feature>
<dbReference type="EMBL" id="CZQE01000172">
    <property type="protein sequence ID" value="CUS44722.1"/>
    <property type="molecule type" value="Genomic_DNA"/>
</dbReference>
<evidence type="ECO:0000259" key="3">
    <source>
        <dbReference type="Pfam" id="PF00930"/>
    </source>
</evidence>
<dbReference type="EC" id="3.4.19.1" evidence="4"/>
<dbReference type="SUPFAM" id="SSF53474">
    <property type="entry name" value="alpha/beta-Hydrolases"/>
    <property type="match status" value="1"/>
</dbReference>
<dbReference type="InterPro" id="IPR011042">
    <property type="entry name" value="6-blade_b-propeller_TolB-like"/>
</dbReference>
<evidence type="ECO:0000313" key="4">
    <source>
        <dbReference type="EMBL" id="CUS44722.1"/>
    </source>
</evidence>
<dbReference type="Pfam" id="PF00326">
    <property type="entry name" value="Peptidase_S9"/>
    <property type="match status" value="1"/>
</dbReference>